<dbReference type="AlphaFoldDB" id="M7A6E9"/>
<sequence length="58" mass="6727">MQEPILKPNFQSKVVNFGLYKIKKALKEEGFEVVEKPNGKIVLVIRVGKKMISKFFYP</sequence>
<gene>
    <name evidence="1" type="ORF">LEP1GSC124_4356</name>
</gene>
<dbReference type="EMBL" id="AKWN02000358">
    <property type="protein sequence ID" value="EMP06349.1"/>
    <property type="molecule type" value="Genomic_DNA"/>
</dbReference>
<comment type="caution">
    <text evidence="1">The sequence shown here is derived from an EMBL/GenBank/DDBJ whole genome shotgun (WGS) entry which is preliminary data.</text>
</comment>
<evidence type="ECO:0000313" key="1">
    <source>
        <dbReference type="EMBL" id="EMP06349.1"/>
    </source>
</evidence>
<proteinExistence type="predicted"/>
<dbReference type="Proteomes" id="UP000012117">
    <property type="component" value="Unassembled WGS sequence"/>
</dbReference>
<evidence type="ECO:0000313" key="2">
    <source>
        <dbReference type="Proteomes" id="UP000012117"/>
    </source>
</evidence>
<organism evidence="1 2">
    <name type="scientific">Leptospira interrogans serovar Pyrogenes str. 200701872</name>
    <dbReference type="NCBI Taxonomy" id="1193029"/>
    <lineage>
        <taxon>Bacteria</taxon>
        <taxon>Pseudomonadati</taxon>
        <taxon>Spirochaetota</taxon>
        <taxon>Spirochaetia</taxon>
        <taxon>Leptospirales</taxon>
        <taxon>Leptospiraceae</taxon>
        <taxon>Leptospira</taxon>
    </lineage>
</organism>
<name>M7A6E9_LEPIR</name>
<protein>
    <submittedName>
        <fullName evidence="1">Uncharacterized protein</fullName>
    </submittedName>
</protein>
<reference evidence="1 2" key="1">
    <citation type="submission" date="2013-01" db="EMBL/GenBank/DDBJ databases">
        <authorList>
            <person name="Harkins D.M."/>
            <person name="Durkin A.S."/>
            <person name="Brinkac L.M."/>
            <person name="Haft D.H."/>
            <person name="Selengut J.D."/>
            <person name="Sanka R."/>
            <person name="DePew J."/>
            <person name="Purushe J."/>
            <person name="Picardeau M."/>
            <person name="Werts C."/>
            <person name="Goarant C."/>
            <person name="Vinetz J.M."/>
            <person name="Sutton G.G."/>
            <person name="Nierman W.C."/>
            <person name="Fouts D.E."/>
        </authorList>
    </citation>
    <scope>NUCLEOTIDE SEQUENCE [LARGE SCALE GENOMIC DNA]</scope>
    <source>
        <strain evidence="1 2">200701872</strain>
    </source>
</reference>
<accession>M7A6E9</accession>
<dbReference type="BioCyc" id="LINT1193029:G11R4-2138-MONOMER"/>